<feature type="transmembrane region" description="Helical" evidence="1">
    <location>
        <begin position="440"/>
        <end position="460"/>
    </location>
</feature>
<reference evidence="2 3" key="1">
    <citation type="submission" date="2016-07" db="EMBL/GenBank/DDBJ databases">
        <title>Pervasive Adenine N6-methylation of Active Genes in Fungi.</title>
        <authorList>
            <consortium name="DOE Joint Genome Institute"/>
            <person name="Mondo S.J."/>
            <person name="Dannebaum R.O."/>
            <person name="Kuo R.C."/>
            <person name="Labutti K."/>
            <person name="Haridas S."/>
            <person name="Kuo A."/>
            <person name="Salamov A."/>
            <person name="Ahrendt S.R."/>
            <person name="Lipzen A."/>
            <person name="Sullivan W."/>
            <person name="Andreopoulos W.B."/>
            <person name="Clum A."/>
            <person name="Lindquist E."/>
            <person name="Daum C."/>
            <person name="Ramamoorthy G.K."/>
            <person name="Gryganskyi A."/>
            <person name="Culley D."/>
            <person name="Magnuson J.K."/>
            <person name="James T.Y."/>
            <person name="O'Malley M.A."/>
            <person name="Stajich J.E."/>
            <person name="Spatafora J.W."/>
            <person name="Visel A."/>
            <person name="Grigoriev I.V."/>
        </authorList>
    </citation>
    <scope>NUCLEOTIDE SEQUENCE [LARGE SCALE GENOMIC DNA]</scope>
    <source>
        <strain evidence="2 3">CBS 129021</strain>
    </source>
</reference>
<comment type="caution">
    <text evidence="2">The sequence shown here is derived from an EMBL/GenBank/DDBJ whole genome shotgun (WGS) entry which is preliminary data.</text>
</comment>
<keyword evidence="1" id="KW-0812">Transmembrane</keyword>
<dbReference type="STRING" id="1141098.A0A1Y2DHV9"/>
<dbReference type="RefSeq" id="XP_040711526.1">
    <property type="nucleotide sequence ID" value="XM_040856701.1"/>
</dbReference>
<evidence type="ECO:0000256" key="1">
    <source>
        <dbReference type="SAM" id="Phobius"/>
    </source>
</evidence>
<feature type="transmembrane region" description="Helical" evidence="1">
    <location>
        <begin position="472"/>
        <end position="495"/>
    </location>
</feature>
<dbReference type="PANTHER" id="PTHR35043:SF7">
    <property type="entry name" value="TRANSCRIPTION FACTOR DOMAIN-CONTAINING PROTEIN"/>
    <property type="match status" value="1"/>
</dbReference>
<evidence type="ECO:0000313" key="3">
    <source>
        <dbReference type="Proteomes" id="UP000193689"/>
    </source>
</evidence>
<organism evidence="2 3">
    <name type="scientific">Pseudomassariella vexata</name>
    <dbReference type="NCBI Taxonomy" id="1141098"/>
    <lineage>
        <taxon>Eukaryota</taxon>
        <taxon>Fungi</taxon>
        <taxon>Dikarya</taxon>
        <taxon>Ascomycota</taxon>
        <taxon>Pezizomycotina</taxon>
        <taxon>Sordariomycetes</taxon>
        <taxon>Xylariomycetidae</taxon>
        <taxon>Amphisphaeriales</taxon>
        <taxon>Pseudomassariaceae</taxon>
        <taxon>Pseudomassariella</taxon>
    </lineage>
</organism>
<keyword evidence="1" id="KW-0472">Membrane</keyword>
<keyword evidence="1" id="KW-1133">Transmembrane helix</keyword>
<name>A0A1Y2DHV9_9PEZI</name>
<feature type="transmembrane region" description="Helical" evidence="1">
    <location>
        <begin position="516"/>
        <end position="534"/>
    </location>
</feature>
<dbReference type="InParanoid" id="A0A1Y2DHV9"/>
<keyword evidence="3" id="KW-1185">Reference proteome</keyword>
<gene>
    <name evidence="2" type="ORF">BCR38DRAFT_352335</name>
</gene>
<protein>
    <submittedName>
        <fullName evidence="2">Uncharacterized protein</fullName>
    </submittedName>
</protein>
<dbReference type="GeneID" id="63772913"/>
<feature type="transmembrane region" description="Helical" evidence="1">
    <location>
        <begin position="31"/>
        <end position="51"/>
    </location>
</feature>
<accession>A0A1Y2DHV9</accession>
<dbReference type="OrthoDB" id="3061561at2759"/>
<sequence length="567" mass="65228">MSTVELQKPGPRNATLVGFVSDPDSRGTVSLLFSCILTLTLCVWSAVHLNLPKCNEKDLKYTWRYFKWSMLGVFGPELVVWTAWRQYISARALTKMVKEVRKRHAKKNVDASHKWTMVHGFYAGMGGFVFDMESPDLSRGRPFISQWRRLHVTPHGVQLLTECGLLPDIRREDIVDKSKTDATGKFICCIQAGWMLFQAATRVAVGLPVTPLEINTIGHVLCALATFILWWHKPRWVCEPTKLSGEWTRCICAFMYMCSQASAETRRDRDILRDFGVKSEISKVLYTPCIEPDDQQTPVKEEIRTHQYGSLVLRTSLPTNMYTMVQELPGSAKENTPQDAAETEMQRLRWKLVCEAVERFPAIQLRLEQGEFYKDESKYREALRLYPEMPQRVKEKFRPKPSQNRPTSQEAPRAFMPKELVIDHPRNWPGDDLLRQVPGLFMGLTLWVVSMAFGAVHVAGWHDEFPSSLESWLWRISSIYIVSSGLLWSLIHILAHTSRSVWWYWYDLLAGQERRPSHVIIFVLCALGGISYIFSRLYLVVEAFISLRALPADAYLCPSWLLSIPHL</sequence>
<proteinExistence type="predicted"/>
<dbReference type="Proteomes" id="UP000193689">
    <property type="component" value="Unassembled WGS sequence"/>
</dbReference>
<dbReference type="PANTHER" id="PTHR35043">
    <property type="entry name" value="TRANSCRIPTION FACTOR DOMAIN-CONTAINING PROTEIN"/>
    <property type="match status" value="1"/>
</dbReference>
<dbReference type="AlphaFoldDB" id="A0A1Y2DHV9"/>
<dbReference type="EMBL" id="MCFJ01000015">
    <property type="protein sequence ID" value="ORY58714.1"/>
    <property type="molecule type" value="Genomic_DNA"/>
</dbReference>
<evidence type="ECO:0000313" key="2">
    <source>
        <dbReference type="EMBL" id="ORY58714.1"/>
    </source>
</evidence>